<dbReference type="AlphaFoldDB" id="A0A2N0NII4"/>
<reference evidence="1 2" key="1">
    <citation type="submission" date="2016-04" db="EMBL/GenBank/DDBJ databases">
        <title>Genome analyses suggest a sexual origin of heterokaryosis in a supposedly ancient asexual fungus.</title>
        <authorList>
            <person name="Ropars J."/>
            <person name="Sedzielewska K."/>
            <person name="Noel J."/>
            <person name="Charron P."/>
            <person name="Farinelli L."/>
            <person name="Marton T."/>
            <person name="Kruger M."/>
            <person name="Pelin A."/>
            <person name="Brachmann A."/>
            <person name="Corradi N."/>
        </authorList>
    </citation>
    <scope>NUCLEOTIDE SEQUENCE [LARGE SCALE GENOMIC DNA]</scope>
    <source>
        <strain evidence="1 2">A5</strain>
    </source>
</reference>
<organism evidence="1 2">
    <name type="scientific">Rhizophagus irregularis</name>
    <dbReference type="NCBI Taxonomy" id="588596"/>
    <lineage>
        <taxon>Eukaryota</taxon>
        <taxon>Fungi</taxon>
        <taxon>Fungi incertae sedis</taxon>
        <taxon>Mucoromycota</taxon>
        <taxon>Glomeromycotina</taxon>
        <taxon>Glomeromycetes</taxon>
        <taxon>Glomerales</taxon>
        <taxon>Glomeraceae</taxon>
        <taxon>Rhizophagus</taxon>
    </lineage>
</organism>
<comment type="caution">
    <text evidence="1">The sequence shown here is derived from an EMBL/GenBank/DDBJ whole genome shotgun (WGS) entry which is preliminary data.</text>
</comment>
<dbReference type="Proteomes" id="UP000232722">
    <property type="component" value="Unassembled WGS sequence"/>
</dbReference>
<evidence type="ECO:0000313" key="2">
    <source>
        <dbReference type="Proteomes" id="UP000232722"/>
    </source>
</evidence>
<accession>A0A2N0NII4</accession>
<dbReference type="EMBL" id="LLXJ01006190">
    <property type="protein sequence ID" value="PKB94376.1"/>
    <property type="molecule type" value="Genomic_DNA"/>
</dbReference>
<evidence type="ECO:0000313" key="1">
    <source>
        <dbReference type="EMBL" id="PKB94376.1"/>
    </source>
</evidence>
<name>A0A2N0NII4_9GLOM</name>
<protein>
    <submittedName>
        <fullName evidence="1">Uncharacterized protein</fullName>
    </submittedName>
</protein>
<gene>
    <name evidence="1" type="ORF">RhiirA5_438949</name>
</gene>
<reference evidence="1 2" key="2">
    <citation type="submission" date="2017-09" db="EMBL/GenBank/DDBJ databases">
        <title>Extensive intraspecific genome diversity in a model arbuscular mycorrhizal fungus.</title>
        <authorList>
            <person name="Chen E.C."/>
            <person name="Morin E."/>
            <person name="Beaudet D."/>
            <person name="Noel J."/>
            <person name="Ndikumana S."/>
            <person name="Charron P."/>
            <person name="St-Onge C."/>
            <person name="Giorgi J."/>
            <person name="Grigoriev I.V."/>
            <person name="Roux C."/>
            <person name="Martin F.M."/>
            <person name="Corradi N."/>
        </authorList>
    </citation>
    <scope>NUCLEOTIDE SEQUENCE [LARGE SCALE GENOMIC DNA]</scope>
    <source>
        <strain evidence="1 2">A5</strain>
    </source>
</reference>
<proteinExistence type="predicted"/>
<sequence length="113" mass="13710">MWDRNEQIDKSISINDVIFEWIPCHQFNNTKQQNIFSKMEGWSINYKGLHKYVNTEYEWCKSCQKSYLKNNTNWTSKNKQIDKLLMTMDDTIFERIPYNQFNDIKELSNTTHS</sequence>